<dbReference type="SMR" id="A0A8T3B5J7"/>
<evidence type="ECO:0000313" key="14">
    <source>
        <dbReference type="EMBL" id="KAI0504368.1"/>
    </source>
</evidence>
<evidence type="ECO:0000256" key="1">
    <source>
        <dbReference type="ARBA" id="ARBA00004229"/>
    </source>
</evidence>
<evidence type="ECO:0000256" key="13">
    <source>
        <dbReference type="SAM" id="MobiDB-lite"/>
    </source>
</evidence>
<keyword evidence="6" id="KW-0694">RNA-binding</keyword>
<keyword evidence="7" id="KW-0809">Transit peptide</keyword>
<evidence type="ECO:0000256" key="11">
    <source>
        <dbReference type="ARBA" id="ARBA00082786"/>
    </source>
</evidence>
<evidence type="ECO:0000256" key="10">
    <source>
        <dbReference type="ARBA" id="ARBA00072529"/>
    </source>
</evidence>
<evidence type="ECO:0000313" key="15">
    <source>
        <dbReference type="Proteomes" id="UP000829196"/>
    </source>
</evidence>
<dbReference type="HAMAP" id="MF_00391">
    <property type="entry name" value="Ribosomal_bL34"/>
    <property type="match status" value="1"/>
</dbReference>
<dbReference type="Gene3D" id="1.10.287.3980">
    <property type="match status" value="1"/>
</dbReference>
<dbReference type="GO" id="GO:0005840">
    <property type="term" value="C:ribosome"/>
    <property type="evidence" value="ECO:0007669"/>
    <property type="project" value="UniProtKB-KW"/>
</dbReference>
<evidence type="ECO:0000256" key="6">
    <source>
        <dbReference type="ARBA" id="ARBA00022884"/>
    </source>
</evidence>
<reference evidence="14" key="1">
    <citation type="journal article" date="2022" name="Front. Genet.">
        <title>Chromosome-Scale Assembly of the Dendrobium nobile Genome Provides Insights Into the Molecular Mechanism of the Biosynthesis of the Medicinal Active Ingredient of Dendrobium.</title>
        <authorList>
            <person name="Xu Q."/>
            <person name="Niu S.-C."/>
            <person name="Li K.-L."/>
            <person name="Zheng P.-J."/>
            <person name="Zhang X.-J."/>
            <person name="Jia Y."/>
            <person name="Liu Y."/>
            <person name="Niu Y.-X."/>
            <person name="Yu L.-H."/>
            <person name="Chen D.-F."/>
            <person name="Zhang G.-Q."/>
        </authorList>
    </citation>
    <scope>NUCLEOTIDE SEQUENCE</scope>
    <source>
        <tissue evidence="14">Leaf</tissue>
    </source>
</reference>
<organism evidence="14 15">
    <name type="scientific">Dendrobium nobile</name>
    <name type="common">Orchid</name>
    <dbReference type="NCBI Taxonomy" id="94219"/>
    <lineage>
        <taxon>Eukaryota</taxon>
        <taxon>Viridiplantae</taxon>
        <taxon>Streptophyta</taxon>
        <taxon>Embryophyta</taxon>
        <taxon>Tracheophyta</taxon>
        <taxon>Spermatophyta</taxon>
        <taxon>Magnoliopsida</taxon>
        <taxon>Liliopsida</taxon>
        <taxon>Asparagales</taxon>
        <taxon>Orchidaceae</taxon>
        <taxon>Epidendroideae</taxon>
        <taxon>Malaxideae</taxon>
        <taxon>Dendrobiinae</taxon>
        <taxon>Dendrobium</taxon>
    </lineage>
</organism>
<dbReference type="Pfam" id="PF00468">
    <property type="entry name" value="Ribosomal_L34"/>
    <property type="match status" value="1"/>
</dbReference>
<evidence type="ECO:0000256" key="12">
    <source>
        <dbReference type="ARBA" id="ARBA00083387"/>
    </source>
</evidence>
<dbReference type="EMBL" id="JAGYWB010000011">
    <property type="protein sequence ID" value="KAI0504368.1"/>
    <property type="molecule type" value="Genomic_DNA"/>
</dbReference>
<dbReference type="GO" id="GO:0006412">
    <property type="term" value="P:translation"/>
    <property type="evidence" value="ECO:0007669"/>
    <property type="project" value="InterPro"/>
</dbReference>
<gene>
    <name evidence="14" type="ORF">KFK09_015320</name>
</gene>
<protein>
    <recommendedName>
        <fullName evidence="10">Large ribosomal subunit protein bL34c</fullName>
    </recommendedName>
    <alternativeName>
        <fullName evidence="12">50S ribosomal protein L34, chloroplastic</fullName>
    </alternativeName>
    <alternativeName>
        <fullName evidence="11">CL34</fullName>
    </alternativeName>
</protein>
<evidence type="ECO:0000256" key="2">
    <source>
        <dbReference type="ARBA" id="ARBA00010111"/>
    </source>
</evidence>
<dbReference type="PANTHER" id="PTHR47481:SF31">
    <property type="entry name" value="OS01G0873500 PROTEIN"/>
    <property type="match status" value="1"/>
</dbReference>
<dbReference type="AlphaFoldDB" id="A0A8T3B5J7"/>
<evidence type="ECO:0000256" key="8">
    <source>
        <dbReference type="ARBA" id="ARBA00022980"/>
    </source>
</evidence>
<keyword evidence="8" id="KW-0689">Ribosomal protein</keyword>
<name>A0A8T3B5J7_DENNO</name>
<dbReference type="OrthoDB" id="431691at2759"/>
<feature type="region of interest" description="Disordered" evidence="13">
    <location>
        <begin position="1"/>
        <end position="20"/>
    </location>
</feature>
<keyword evidence="15" id="KW-1185">Reference proteome</keyword>
<evidence type="ECO:0000256" key="9">
    <source>
        <dbReference type="ARBA" id="ARBA00023274"/>
    </source>
</evidence>
<evidence type="ECO:0000256" key="3">
    <source>
        <dbReference type="ARBA" id="ARBA00022528"/>
    </source>
</evidence>
<evidence type="ECO:0000256" key="5">
    <source>
        <dbReference type="ARBA" id="ARBA00022730"/>
    </source>
</evidence>
<comment type="subcellular location">
    <subcellularLocation>
        <location evidence="1">Plastid</location>
        <location evidence="1">Chloroplast</location>
    </subcellularLocation>
</comment>
<sequence length="591" mass="65148">MASSTTSQPGSDQEGTTSANPVLSSSLKFILSNLKNIVQNPLSPDNYPLWKSQILKICRANSFESYLDPNHPIPDKFLVSSTGSTSSNPLYLKWLLNDQNLVAAICSTISASILPYVIDLESSSAIWTVLQTAFQSTNRSKVIQLKNKLSHTSLKNSSMLQYLNEIKSLVDQIATAGSKIDPEDVIHHILNGLPPAYQSFKMTIITMTQSLNLDQLYSLLISEEIHIASDVARFTNPTIPDTALFSSRGRSHRGRGRSNGSRTGSTQPPVTCQICLKCGHLASDCWHRLNAQYVPNPPKQSPKAESNPAYNDCWYLDSGASSHMTKSLENLSISNPYQGSDSITIGDGSNIEEKLQLSPGKMKRRSDCRKSTRFVKRAGKQLVWLGIAAGSNTMRLLIKRSVISLWWLRARSRHGLPYLAISLLIYCVTASRGQEDAFRKEERRTERAMALSLAPIASLSFLAENSLSIDKRSHLAVSMAPVRASSLLRTSFLGLPSASLSFPSSSFSGLSLGLDLVPNRVAKQNKRQGLVVRAGKAVLCMTKRSRSRKSLARTHGFRRRMRTTGGRAVLQRRRAKGRRILCTKSNPNSGK</sequence>
<dbReference type="InterPro" id="IPR000271">
    <property type="entry name" value="Ribosomal_bL34"/>
</dbReference>
<dbReference type="GO" id="GO:0003735">
    <property type="term" value="F:structural constituent of ribosome"/>
    <property type="evidence" value="ECO:0007669"/>
    <property type="project" value="InterPro"/>
</dbReference>
<feature type="region of interest" description="Disordered" evidence="13">
    <location>
        <begin position="242"/>
        <end position="267"/>
    </location>
</feature>
<comment type="caution">
    <text evidence="14">The sequence shown here is derived from an EMBL/GenBank/DDBJ whole genome shotgun (WGS) entry which is preliminary data.</text>
</comment>
<dbReference type="Pfam" id="PF14223">
    <property type="entry name" value="Retrotran_gag_2"/>
    <property type="match status" value="1"/>
</dbReference>
<dbReference type="Proteomes" id="UP000829196">
    <property type="component" value="Unassembled WGS sequence"/>
</dbReference>
<dbReference type="PANTHER" id="PTHR47481">
    <property type="match status" value="1"/>
</dbReference>
<dbReference type="GO" id="GO:1990904">
    <property type="term" value="C:ribonucleoprotein complex"/>
    <property type="evidence" value="ECO:0007669"/>
    <property type="project" value="UniProtKB-KW"/>
</dbReference>
<dbReference type="FunFam" id="1.10.287.3980:FF:000002">
    <property type="entry name" value="50S ribosomal protein L34"/>
    <property type="match status" value="1"/>
</dbReference>
<comment type="similarity">
    <text evidence="2">Belongs to the bacterial ribosomal protein bL34 family.</text>
</comment>
<keyword evidence="3" id="KW-0150">Chloroplast</keyword>
<keyword evidence="5" id="KW-0699">rRNA-binding</keyword>
<dbReference type="GO" id="GO:0009507">
    <property type="term" value="C:chloroplast"/>
    <property type="evidence" value="ECO:0007669"/>
    <property type="project" value="UniProtKB-SubCell"/>
</dbReference>
<evidence type="ECO:0000256" key="4">
    <source>
        <dbReference type="ARBA" id="ARBA00022640"/>
    </source>
</evidence>
<keyword evidence="4" id="KW-0934">Plastid</keyword>
<dbReference type="GO" id="GO:0019843">
    <property type="term" value="F:rRNA binding"/>
    <property type="evidence" value="ECO:0007669"/>
    <property type="project" value="UniProtKB-KW"/>
</dbReference>
<proteinExistence type="inferred from homology"/>
<evidence type="ECO:0000256" key="7">
    <source>
        <dbReference type="ARBA" id="ARBA00022946"/>
    </source>
</evidence>
<accession>A0A8T3B5J7</accession>
<keyword evidence="9" id="KW-0687">Ribonucleoprotein</keyword>